<keyword evidence="3" id="KW-1185">Reference proteome</keyword>
<dbReference type="STRING" id="525898.Sdel_0870"/>
<dbReference type="Pfam" id="PF04748">
    <property type="entry name" value="Polysacc_deac_2"/>
    <property type="match status" value="1"/>
</dbReference>
<dbReference type="KEGG" id="sdl:Sdel_0870"/>
<dbReference type="AlphaFoldDB" id="D1B1D1"/>
<keyword evidence="1" id="KW-1133">Transmembrane helix</keyword>
<dbReference type="PANTHER" id="PTHR30105">
    <property type="entry name" value="UNCHARACTERIZED YIBQ-RELATED"/>
    <property type="match status" value="1"/>
</dbReference>
<dbReference type="Gene3D" id="3.20.20.370">
    <property type="entry name" value="Glycoside hydrolase/deacetylase"/>
    <property type="match status" value="1"/>
</dbReference>
<evidence type="ECO:0000313" key="3">
    <source>
        <dbReference type="Proteomes" id="UP000002222"/>
    </source>
</evidence>
<dbReference type="GO" id="GO:0005975">
    <property type="term" value="P:carbohydrate metabolic process"/>
    <property type="evidence" value="ECO:0007669"/>
    <property type="project" value="InterPro"/>
</dbReference>
<dbReference type="InterPro" id="IPR011330">
    <property type="entry name" value="Glyco_hydro/deAcase_b/a-brl"/>
</dbReference>
<dbReference type="CDD" id="cd10936">
    <property type="entry name" value="CE4_DAC2"/>
    <property type="match status" value="1"/>
</dbReference>
<name>D1B1D1_SULD5</name>
<protein>
    <recommendedName>
        <fullName evidence="4">Divergent polysaccharide deacetylase</fullName>
    </recommendedName>
</protein>
<dbReference type="OrthoDB" id="9784811at2"/>
<dbReference type="Proteomes" id="UP000002222">
    <property type="component" value="Chromosome"/>
</dbReference>
<dbReference type="eggNOG" id="COG2861">
    <property type="taxonomic scope" value="Bacteria"/>
</dbReference>
<evidence type="ECO:0008006" key="4">
    <source>
        <dbReference type="Google" id="ProtNLM"/>
    </source>
</evidence>
<dbReference type="PANTHER" id="PTHR30105:SF2">
    <property type="entry name" value="DIVERGENT POLYSACCHARIDE DEACETYLASE SUPERFAMILY"/>
    <property type="match status" value="1"/>
</dbReference>
<evidence type="ECO:0000313" key="2">
    <source>
        <dbReference type="EMBL" id="ACZ11901.1"/>
    </source>
</evidence>
<gene>
    <name evidence="2" type="ordered locus">Sdel_0870</name>
</gene>
<keyword evidence="1" id="KW-0812">Transmembrane</keyword>
<sequence precursor="true">MVKKMKKKQSKTNDTLRHKKSKISFKPFLIGLALCFIALGIGIGGYWYVNHSLPFLKHQKAVPTKEESVSTDALMLKMQQMLESEKLRQATLPPLPETNVSKPAPLVESAIVPSKVEENSSLETTQNNEALVQKAPELSEVHEYQQSLKESKSSHKPHTVVRKEYPQGTTPKLAIIIDDVSFPWQTRLMKEIPYKVTPAFFPPTKGHPETVRLSHEFPFAMVHLPLEAKYYSRPEEDTLNTTDSLDVIEKRIKRIKAWFPHIHYYNNHTGGYFTADYAAMDRLIKVMKDHNLSFVDSRTVGNSKAPEVMKKYGMFLYSRDVFLDNSLEKSAIRKQLKEAVFKAKKYGYAIAIGHPHKNTLEVLRDSQVLLEGVEMVYLKEL</sequence>
<evidence type="ECO:0000256" key="1">
    <source>
        <dbReference type="SAM" id="Phobius"/>
    </source>
</evidence>
<dbReference type="EMBL" id="CP001816">
    <property type="protein sequence ID" value="ACZ11901.1"/>
    <property type="molecule type" value="Genomic_DNA"/>
</dbReference>
<feature type="transmembrane region" description="Helical" evidence="1">
    <location>
        <begin position="27"/>
        <end position="49"/>
    </location>
</feature>
<organism evidence="2 3">
    <name type="scientific">Sulfurospirillum deleyianum (strain ATCC 51133 / DSM 6946 / 5175)</name>
    <dbReference type="NCBI Taxonomy" id="525898"/>
    <lineage>
        <taxon>Bacteria</taxon>
        <taxon>Pseudomonadati</taxon>
        <taxon>Campylobacterota</taxon>
        <taxon>Epsilonproteobacteria</taxon>
        <taxon>Campylobacterales</taxon>
        <taxon>Sulfurospirillaceae</taxon>
        <taxon>Sulfurospirillum</taxon>
    </lineage>
</organism>
<dbReference type="HOGENOM" id="CLU_053116_1_0_7"/>
<proteinExistence type="predicted"/>
<reference evidence="2 3" key="2">
    <citation type="journal article" date="2010" name="Stand. Genomic Sci.">
        <title>Complete genome sequence of Sulfurospirillum deleyianum type strain (5175).</title>
        <authorList>
            <person name="Sikorski J."/>
            <person name="Lapidus A."/>
            <person name="Copeland A."/>
            <person name="Glavina Del Rio T."/>
            <person name="Nolan M."/>
            <person name="Lucas S."/>
            <person name="Chen F."/>
            <person name="Tice H."/>
            <person name="Cheng J.F."/>
            <person name="Saunders E."/>
            <person name="Bruce D."/>
            <person name="Goodwin L."/>
            <person name="Pitluck S."/>
            <person name="Ovchinnikova G."/>
            <person name="Pati A."/>
            <person name="Ivanova N."/>
            <person name="Mavromatis K."/>
            <person name="Chen A."/>
            <person name="Palaniappan K."/>
            <person name="Chain P."/>
            <person name="Land M."/>
            <person name="Hauser L."/>
            <person name="Chang Y.J."/>
            <person name="Jeffries C.D."/>
            <person name="Brettin T."/>
            <person name="Detter J.C."/>
            <person name="Han C."/>
            <person name="Rohde M."/>
            <person name="Lang E."/>
            <person name="Spring S."/>
            <person name="Goker M."/>
            <person name="Bristow J."/>
            <person name="Eisen J.A."/>
            <person name="Markowitz V."/>
            <person name="Hugenholtz P."/>
            <person name="Kyrpides N.C."/>
            <person name="Klenk H.P."/>
        </authorList>
    </citation>
    <scope>NUCLEOTIDE SEQUENCE [LARGE SCALE GENOMIC DNA]</scope>
    <source>
        <strain evidence="3">ATCC 51133 / DSM 6946 / 5175</strain>
    </source>
</reference>
<dbReference type="SUPFAM" id="SSF88713">
    <property type="entry name" value="Glycoside hydrolase/deacetylase"/>
    <property type="match status" value="1"/>
</dbReference>
<reference evidence="3" key="1">
    <citation type="submission" date="2009-11" db="EMBL/GenBank/DDBJ databases">
        <title>The complete genome of Sulfurospirillum deleyianum DSM 6946.</title>
        <authorList>
            <consortium name="US DOE Joint Genome Institute (JGI-PGF)"/>
            <person name="Lucas S."/>
            <person name="Copeland A."/>
            <person name="Lapidus A."/>
            <person name="Glavina del Rio T."/>
            <person name="Dalin E."/>
            <person name="Tice H."/>
            <person name="Bruce D."/>
            <person name="Goodwin L."/>
            <person name="Pitluck S."/>
            <person name="Kyrpides N."/>
            <person name="Mavromatis K."/>
            <person name="Ivanova N."/>
            <person name="Ovchinnikova G."/>
            <person name="Munk A.C."/>
            <person name="Lu M."/>
            <person name="Brettin T."/>
            <person name="Detter J.C."/>
            <person name="Han C."/>
            <person name="Tapia R."/>
            <person name="Larimer F."/>
            <person name="Land M."/>
            <person name="Hauser L."/>
            <person name="Markowitz V."/>
            <person name="Cheng J.F."/>
            <person name="Hugenholtz P."/>
            <person name="Woyke T."/>
            <person name="Wu D."/>
            <person name="Aumann P."/>
            <person name="Schneider S."/>
            <person name="Lang E."/>
            <person name="Spring S."/>
            <person name="Klenk H.P."/>
            <person name="Eisen J.A."/>
        </authorList>
    </citation>
    <scope>NUCLEOTIDE SEQUENCE [LARGE SCALE GENOMIC DNA]</scope>
    <source>
        <strain evidence="3">ATCC 51133 / DSM 6946 / 5175</strain>
    </source>
</reference>
<dbReference type="InterPro" id="IPR006837">
    <property type="entry name" value="Divergent_DAC"/>
</dbReference>
<accession>D1B1D1</accession>
<keyword evidence="1" id="KW-0472">Membrane</keyword>